<proteinExistence type="predicted"/>
<comment type="caution">
    <text evidence="1">The sequence shown here is derived from an EMBL/GenBank/DDBJ whole genome shotgun (WGS) entry which is preliminary data.</text>
</comment>
<reference evidence="1" key="1">
    <citation type="submission" date="2023-11" db="EMBL/GenBank/DDBJ databases">
        <authorList>
            <person name="Poullet M."/>
        </authorList>
    </citation>
    <scope>NUCLEOTIDE SEQUENCE</scope>
    <source>
        <strain evidence="1">E1834</strain>
    </source>
</reference>
<evidence type="ECO:0000313" key="2">
    <source>
        <dbReference type="Proteomes" id="UP001497535"/>
    </source>
</evidence>
<accession>A0ACB1AW86</accession>
<protein>
    <submittedName>
        <fullName evidence="1">Uncharacterized protein</fullName>
    </submittedName>
</protein>
<keyword evidence="2" id="KW-1185">Reference proteome</keyword>
<dbReference type="EMBL" id="CAVMJV010000127">
    <property type="protein sequence ID" value="CAK5107599.1"/>
    <property type="molecule type" value="Genomic_DNA"/>
</dbReference>
<dbReference type="Proteomes" id="UP001497535">
    <property type="component" value="Unassembled WGS sequence"/>
</dbReference>
<name>A0ACB1AW86_MELEN</name>
<organism evidence="1 2">
    <name type="scientific">Meloidogyne enterolobii</name>
    <name type="common">Root-knot nematode worm</name>
    <name type="synonym">Meloidogyne mayaguensis</name>
    <dbReference type="NCBI Taxonomy" id="390850"/>
    <lineage>
        <taxon>Eukaryota</taxon>
        <taxon>Metazoa</taxon>
        <taxon>Ecdysozoa</taxon>
        <taxon>Nematoda</taxon>
        <taxon>Chromadorea</taxon>
        <taxon>Rhabditida</taxon>
        <taxon>Tylenchina</taxon>
        <taxon>Tylenchomorpha</taxon>
        <taxon>Tylenchoidea</taxon>
        <taxon>Meloidogynidae</taxon>
        <taxon>Meloidogyninae</taxon>
        <taxon>Meloidogyne</taxon>
    </lineage>
</organism>
<sequence length="80" mass="8573">MIFTPKFKNCFLSTVSGTKDFGYVRYVATTKLRSECSVDACAKAPSLIEVEDGGHVKNLIIGDGAKGILCVGKCTLENVL</sequence>
<gene>
    <name evidence="1" type="ORF">MENTE1834_LOCUS43751</name>
</gene>
<evidence type="ECO:0000313" key="1">
    <source>
        <dbReference type="EMBL" id="CAK5107599.1"/>
    </source>
</evidence>